<dbReference type="InterPro" id="IPR021124">
    <property type="entry name" value="CRISPR-assoc_prot_Cas5"/>
</dbReference>
<dbReference type="Gene3D" id="3.30.70.2660">
    <property type="match status" value="1"/>
</dbReference>
<keyword evidence="3" id="KW-1185">Reference proteome</keyword>
<dbReference type="NCBIfam" id="TIGR02593">
    <property type="entry name" value="CRISPR_cas5"/>
    <property type="match status" value="1"/>
</dbReference>
<sequence length="240" mass="27851">MSKNGFNGVKMKAVRFIAEGLINSFRMPQTSVFQLTYLAPTKTQVAGFLANIMGKTEEEYYQLLDDIKVGIVPLYIESIFNDAWTFKKWKASGAGRDILQREKIYRGKFLIYTSAEEPLLGDIMKFLRYPSRIPSLGMDDELVLIRDIKKIEMEPKDDSVVHSVFTYNEGMKYEYCPKGDNVPLFPPRIITVNLNFDRKVTPRKPTDFVQVVESLGFEFDVRENKRVHLDREYAYNVEMI</sequence>
<evidence type="ECO:0008006" key="4">
    <source>
        <dbReference type="Google" id="ProtNLM"/>
    </source>
</evidence>
<organism evidence="2 3">
    <name type="scientific">Methanothermobacter tenebrarum</name>
    <dbReference type="NCBI Taxonomy" id="680118"/>
    <lineage>
        <taxon>Archaea</taxon>
        <taxon>Methanobacteriati</taxon>
        <taxon>Methanobacteriota</taxon>
        <taxon>Methanomada group</taxon>
        <taxon>Methanobacteria</taxon>
        <taxon>Methanobacteriales</taxon>
        <taxon>Methanobacteriaceae</taxon>
        <taxon>Methanothermobacter</taxon>
    </lineage>
</organism>
<evidence type="ECO:0000313" key="2">
    <source>
        <dbReference type="EMBL" id="BDH78950.1"/>
    </source>
</evidence>
<gene>
    <name evidence="2" type="ORF">MTTB_03290</name>
</gene>
<protein>
    <recommendedName>
        <fullName evidence="4">CRISPR-associated protein Cas5</fullName>
    </recommendedName>
</protein>
<reference evidence="2 3" key="1">
    <citation type="submission" date="2022-04" db="EMBL/GenBank/DDBJ databases">
        <title>Complete genome of Methanothermobacter tenebrarum strain RMAS.</title>
        <authorList>
            <person name="Nakamura K."/>
            <person name="Oshima K."/>
            <person name="Hattori M."/>
            <person name="Kamagata Y."/>
            <person name="Takamizawa K."/>
        </authorList>
    </citation>
    <scope>NUCLEOTIDE SEQUENCE [LARGE SCALE GENOMIC DNA]</scope>
    <source>
        <strain evidence="2 3">RMAS</strain>
    </source>
</reference>
<name>A0ABM7YBY1_9EURY</name>
<evidence type="ECO:0000256" key="1">
    <source>
        <dbReference type="ARBA" id="ARBA00023118"/>
    </source>
</evidence>
<evidence type="ECO:0000313" key="3">
    <source>
        <dbReference type="Proteomes" id="UP000831817"/>
    </source>
</evidence>
<keyword evidence="1" id="KW-0051">Antiviral defense</keyword>
<accession>A0ABM7YBY1</accession>
<dbReference type="Pfam" id="PF09704">
    <property type="entry name" value="Cas_Cas5d"/>
    <property type="match status" value="1"/>
</dbReference>
<dbReference type="Proteomes" id="UP000831817">
    <property type="component" value="Chromosome"/>
</dbReference>
<dbReference type="EMBL" id="AP025698">
    <property type="protein sequence ID" value="BDH78950.1"/>
    <property type="molecule type" value="Genomic_DNA"/>
</dbReference>
<proteinExistence type="predicted"/>
<dbReference type="InterPro" id="IPR013422">
    <property type="entry name" value="CRISPR-assoc_prot_Cas5_N"/>
</dbReference>